<dbReference type="Proteomes" id="UP000192756">
    <property type="component" value="Unassembled WGS sequence"/>
</dbReference>
<organism evidence="1 2">
    <name type="scientific">Pedobacter africanus</name>
    <dbReference type="NCBI Taxonomy" id="151894"/>
    <lineage>
        <taxon>Bacteria</taxon>
        <taxon>Pseudomonadati</taxon>
        <taxon>Bacteroidota</taxon>
        <taxon>Sphingobacteriia</taxon>
        <taxon>Sphingobacteriales</taxon>
        <taxon>Sphingobacteriaceae</taxon>
        <taxon>Pedobacter</taxon>
    </lineage>
</organism>
<name>A0A1W2A1K5_9SPHI</name>
<keyword evidence="2" id="KW-1185">Reference proteome</keyword>
<evidence type="ECO:0008006" key="3">
    <source>
        <dbReference type="Google" id="ProtNLM"/>
    </source>
</evidence>
<dbReference type="AlphaFoldDB" id="A0A1W2A1K5"/>
<accession>A0A1W2A1K5</accession>
<sequence>MRTYQVELTVTGAITIQRQIRFQADKELQLGNVFTSDVEIKKNAAGVTISVTVFTVDKDRAYQVALLFIGKMLDVLAIKINTALSIHMLDIKPALERNTVRSILTDDDFRNSFSIARNLNLNETKILRALNWYRKGLYTDDPFDKFLAFWNSICVVASGYHTPDERTVQGIINQIWNCFITLWGQHPNSWPVINGDVNWVNDNNGIRNDIAHGLITIEINHITNVLDRLNTVQDVAYRFITQWSRDRLNYHLDL</sequence>
<protein>
    <recommendedName>
        <fullName evidence="3">Apea-like HEPN domain-containing protein</fullName>
    </recommendedName>
</protein>
<evidence type="ECO:0000313" key="1">
    <source>
        <dbReference type="EMBL" id="SMC54506.1"/>
    </source>
</evidence>
<dbReference type="RefSeq" id="WP_084237420.1">
    <property type="nucleotide sequence ID" value="NZ_FWXT01000001.1"/>
</dbReference>
<evidence type="ECO:0000313" key="2">
    <source>
        <dbReference type="Proteomes" id="UP000192756"/>
    </source>
</evidence>
<gene>
    <name evidence="1" type="ORF">SAMN04488524_1156</name>
</gene>
<dbReference type="OrthoDB" id="1418816at2"/>
<dbReference type="EMBL" id="FWXT01000001">
    <property type="protein sequence ID" value="SMC54506.1"/>
    <property type="molecule type" value="Genomic_DNA"/>
</dbReference>
<dbReference type="STRING" id="151894.SAMN04488524_1156"/>
<reference evidence="2" key="1">
    <citation type="submission" date="2017-04" db="EMBL/GenBank/DDBJ databases">
        <authorList>
            <person name="Varghese N."/>
            <person name="Submissions S."/>
        </authorList>
    </citation>
    <scope>NUCLEOTIDE SEQUENCE [LARGE SCALE GENOMIC DNA]</scope>
    <source>
        <strain evidence="2">DSM 12126</strain>
    </source>
</reference>
<proteinExistence type="predicted"/>